<feature type="transmembrane region" description="Helical" evidence="1">
    <location>
        <begin position="439"/>
        <end position="461"/>
    </location>
</feature>
<feature type="transmembrane region" description="Helical" evidence="1">
    <location>
        <begin position="6"/>
        <end position="32"/>
    </location>
</feature>
<feature type="transmembrane region" description="Helical" evidence="1">
    <location>
        <begin position="404"/>
        <end position="427"/>
    </location>
</feature>
<accession>A0A2Z4LRK6</accession>
<feature type="transmembrane region" description="Helical" evidence="1">
    <location>
        <begin position="108"/>
        <end position="127"/>
    </location>
</feature>
<dbReference type="EMBL" id="CP030104">
    <property type="protein sequence ID" value="AWX44541.1"/>
    <property type="molecule type" value="Genomic_DNA"/>
</dbReference>
<gene>
    <name evidence="2" type="ORF">HME9304_01544</name>
</gene>
<protein>
    <submittedName>
        <fullName evidence="2">Uncharacterized protein</fullName>
    </submittedName>
</protein>
<evidence type="ECO:0000313" key="2">
    <source>
        <dbReference type="EMBL" id="AWX44541.1"/>
    </source>
</evidence>
<dbReference type="KEGG" id="spon:HME9304_01544"/>
<feature type="transmembrane region" description="Helical" evidence="1">
    <location>
        <begin position="190"/>
        <end position="211"/>
    </location>
</feature>
<name>A0A2Z4LRK6_9FLAO</name>
<reference evidence="2 3" key="1">
    <citation type="submission" date="2018-06" db="EMBL/GenBank/DDBJ databases">
        <title>Spongiibacterium sp. HME9304 Genome sequencing and assembly.</title>
        <authorList>
            <person name="Kang H."/>
            <person name="Kim H."/>
            <person name="Joh K."/>
        </authorList>
    </citation>
    <scope>NUCLEOTIDE SEQUENCE [LARGE SCALE GENOMIC DNA]</scope>
    <source>
        <strain evidence="2 3">HME9304</strain>
    </source>
</reference>
<keyword evidence="3" id="KW-1185">Reference proteome</keyword>
<keyword evidence="1" id="KW-0472">Membrane</keyword>
<feature type="transmembrane region" description="Helical" evidence="1">
    <location>
        <begin position="69"/>
        <end position="87"/>
    </location>
</feature>
<sequence length="618" mass="71223">MELTFSIGWLFSILGNVIWYLLIPGAILVTLVNSERKIYKNICVCFPCGFILFSFVSFLGYLTNASLESIKTVILLINVVGVIFFLYRARQKKIFSYPPKINIYSDSFKDLILLNVIIIGLFVISLYSEWYPRGDASIHLQGIQNLISEKNLVFPFYSLFDYPIIPDHTYDAYYVLLAMFNMDSGISLDIIWHYSTPIFILFVPLVSYDLFRSLSDDRKLVRFFIISFFICSTTMPGLLNATLTDALVYPNRFYFYLILPLMLSVSIDYLKKGHIKSLVLSILCINTFFFVHQSGFLFTLLLLGGAFILNLFCKDWRESFKKYLILLIFLIVSSLPLLYLKLSPNLSFIQKASDDIWKSHYRFVEFSEGFYAFPIGRYGKWGMLLALCIAIYLFIRKRKDNNSVILTTSLLTASIIFPLLIVFNPIIVPFLGKLISYPAIVRMLRVPMYSCIFAYGFYILIKDIKILANNSALSKSIKLFSVIAVVYMIAITQIADRDIGHKVPIISEIVKQIPSGSTVYSDQMTCSDMAQFKKINVPIIKFNGTIDLVPINEKKIEVLHFFSNDSDENFVREVIEKYHVDYVVLNKSKFSGRIKLILNKLFIKVYENKNYSLYQTPD</sequence>
<feature type="transmembrane region" description="Helical" evidence="1">
    <location>
        <begin position="323"/>
        <end position="340"/>
    </location>
</feature>
<organism evidence="2 3">
    <name type="scientific">Flagellimonas maritima</name>
    <dbReference type="NCBI Taxonomy" id="1383885"/>
    <lineage>
        <taxon>Bacteria</taxon>
        <taxon>Pseudomonadati</taxon>
        <taxon>Bacteroidota</taxon>
        <taxon>Flavobacteriia</taxon>
        <taxon>Flavobacteriales</taxon>
        <taxon>Flavobacteriaceae</taxon>
        <taxon>Flagellimonas</taxon>
    </lineage>
</organism>
<feature type="transmembrane region" description="Helical" evidence="1">
    <location>
        <begin position="223"/>
        <end position="241"/>
    </location>
</feature>
<feature type="transmembrane region" description="Helical" evidence="1">
    <location>
        <begin position="477"/>
        <end position="495"/>
    </location>
</feature>
<dbReference type="RefSeq" id="WP_123877402.1">
    <property type="nucleotide sequence ID" value="NZ_CP030104.1"/>
</dbReference>
<dbReference type="AlphaFoldDB" id="A0A2Z4LRK6"/>
<keyword evidence="1" id="KW-1133">Transmembrane helix</keyword>
<evidence type="ECO:0000256" key="1">
    <source>
        <dbReference type="SAM" id="Phobius"/>
    </source>
</evidence>
<dbReference type="OrthoDB" id="9839451at2"/>
<feature type="transmembrane region" description="Helical" evidence="1">
    <location>
        <begin position="297"/>
        <end position="316"/>
    </location>
</feature>
<keyword evidence="1" id="KW-0812">Transmembrane</keyword>
<evidence type="ECO:0000313" key="3">
    <source>
        <dbReference type="Proteomes" id="UP000248536"/>
    </source>
</evidence>
<feature type="transmembrane region" description="Helical" evidence="1">
    <location>
        <begin position="378"/>
        <end position="395"/>
    </location>
</feature>
<dbReference type="Proteomes" id="UP000248536">
    <property type="component" value="Chromosome"/>
</dbReference>
<feature type="transmembrane region" description="Helical" evidence="1">
    <location>
        <begin position="44"/>
        <end position="63"/>
    </location>
</feature>
<proteinExistence type="predicted"/>